<dbReference type="InterPro" id="IPR000626">
    <property type="entry name" value="Ubiquitin-like_dom"/>
</dbReference>
<dbReference type="SMART" id="SM00213">
    <property type="entry name" value="UBQ"/>
    <property type="match status" value="1"/>
</dbReference>
<gene>
    <name evidence="2" type="ORF">LOD99_4851</name>
</gene>
<dbReference type="Gene3D" id="3.10.20.90">
    <property type="entry name" value="Phosphatidylinositol 3-kinase Catalytic Subunit, Chain A, domain 1"/>
    <property type="match status" value="1"/>
</dbReference>
<reference evidence="2 3" key="1">
    <citation type="journal article" date="2023" name="BMC Biol.">
        <title>The compact genome of the sponge Oopsacas minuta (Hexactinellida) is lacking key metazoan core genes.</title>
        <authorList>
            <person name="Santini S."/>
            <person name="Schenkelaars Q."/>
            <person name="Jourda C."/>
            <person name="Duchesne M."/>
            <person name="Belahbib H."/>
            <person name="Rocher C."/>
            <person name="Selva M."/>
            <person name="Riesgo A."/>
            <person name="Vervoort M."/>
            <person name="Leys S.P."/>
            <person name="Kodjabachian L."/>
            <person name="Le Bivic A."/>
            <person name="Borchiellini C."/>
            <person name="Claverie J.M."/>
            <person name="Renard E."/>
        </authorList>
    </citation>
    <scope>NUCLEOTIDE SEQUENCE [LARGE SCALE GENOMIC DNA]</scope>
    <source>
        <strain evidence="2">SPO-2</strain>
    </source>
</reference>
<name>A0AAV7JS25_9METZ</name>
<dbReference type="EMBL" id="JAKMXF010000302">
    <property type="protein sequence ID" value="KAI6651600.1"/>
    <property type="molecule type" value="Genomic_DNA"/>
</dbReference>
<keyword evidence="3" id="KW-1185">Reference proteome</keyword>
<accession>A0AAV7JS25</accession>
<evidence type="ECO:0000313" key="3">
    <source>
        <dbReference type="Proteomes" id="UP001165289"/>
    </source>
</evidence>
<comment type="caution">
    <text evidence="2">The sequence shown here is derived from an EMBL/GenBank/DDBJ whole genome shotgun (WGS) entry which is preliminary data.</text>
</comment>
<dbReference type="SUPFAM" id="SSF54236">
    <property type="entry name" value="Ubiquitin-like"/>
    <property type="match status" value="1"/>
</dbReference>
<dbReference type="PROSITE" id="PS50053">
    <property type="entry name" value="UBIQUITIN_2"/>
    <property type="match status" value="1"/>
</dbReference>
<evidence type="ECO:0000259" key="1">
    <source>
        <dbReference type="PROSITE" id="PS50053"/>
    </source>
</evidence>
<organism evidence="2 3">
    <name type="scientific">Oopsacas minuta</name>
    <dbReference type="NCBI Taxonomy" id="111878"/>
    <lineage>
        <taxon>Eukaryota</taxon>
        <taxon>Metazoa</taxon>
        <taxon>Porifera</taxon>
        <taxon>Hexactinellida</taxon>
        <taxon>Hexasterophora</taxon>
        <taxon>Lyssacinosida</taxon>
        <taxon>Leucopsacidae</taxon>
        <taxon>Oopsacas</taxon>
    </lineage>
</organism>
<proteinExistence type="predicted"/>
<dbReference type="CDD" id="cd17039">
    <property type="entry name" value="Ubl_ubiquitin_like"/>
    <property type="match status" value="1"/>
</dbReference>
<dbReference type="Proteomes" id="UP001165289">
    <property type="component" value="Unassembled WGS sequence"/>
</dbReference>
<feature type="domain" description="Ubiquitin-like" evidence="1">
    <location>
        <begin position="2"/>
        <end position="59"/>
    </location>
</feature>
<protein>
    <recommendedName>
        <fullName evidence="1">Ubiquitin-like domain-containing protein</fullName>
    </recommendedName>
</protein>
<sequence length="107" mass="12039">MPSLKIQTMNGKIIHIEVDQGDTILNVKNKIEEKIGVDALKQILSCNGDLLENREKLEDKMDILCHFPINLMVKANISEDRPNKTQPIITGKPEKKGSTLKKCCNIL</sequence>
<dbReference type="InterPro" id="IPR029071">
    <property type="entry name" value="Ubiquitin-like_domsf"/>
</dbReference>
<dbReference type="AlphaFoldDB" id="A0AAV7JS25"/>
<evidence type="ECO:0000313" key="2">
    <source>
        <dbReference type="EMBL" id="KAI6651600.1"/>
    </source>
</evidence>
<dbReference type="Pfam" id="PF00240">
    <property type="entry name" value="ubiquitin"/>
    <property type="match status" value="1"/>
</dbReference>